<dbReference type="PANTHER" id="PTHR31885">
    <property type="entry name" value="GH04784P"/>
    <property type="match status" value="1"/>
</dbReference>
<evidence type="ECO:0000313" key="13">
    <source>
        <dbReference type="Proteomes" id="UP000271974"/>
    </source>
</evidence>
<dbReference type="GO" id="GO:0047408">
    <property type="term" value="F:alkenylglycerophosphocholine hydrolase activity"/>
    <property type="evidence" value="ECO:0007669"/>
    <property type="project" value="UniProtKB-EC"/>
</dbReference>
<feature type="transmembrane region" description="Helical" evidence="10">
    <location>
        <begin position="191"/>
        <end position="207"/>
    </location>
</feature>
<organism evidence="12 13">
    <name type="scientific">Elysia chlorotica</name>
    <name type="common">Eastern emerald elysia</name>
    <name type="synonym">Sea slug</name>
    <dbReference type="NCBI Taxonomy" id="188477"/>
    <lineage>
        <taxon>Eukaryota</taxon>
        <taxon>Metazoa</taxon>
        <taxon>Spiralia</taxon>
        <taxon>Lophotrochozoa</taxon>
        <taxon>Mollusca</taxon>
        <taxon>Gastropoda</taxon>
        <taxon>Heterobranchia</taxon>
        <taxon>Euthyneura</taxon>
        <taxon>Panpulmonata</taxon>
        <taxon>Sacoglossa</taxon>
        <taxon>Placobranchoidea</taxon>
        <taxon>Plakobranchidae</taxon>
        <taxon>Elysia</taxon>
    </lineage>
</organism>
<gene>
    <name evidence="12" type="ORF">EGW08_008603</name>
</gene>
<evidence type="ECO:0000256" key="5">
    <source>
        <dbReference type="ARBA" id="ARBA00023136"/>
    </source>
</evidence>
<feature type="compositionally biased region" description="Polar residues" evidence="9">
    <location>
        <begin position="71"/>
        <end position="86"/>
    </location>
</feature>
<evidence type="ECO:0000256" key="10">
    <source>
        <dbReference type="SAM" id="Phobius"/>
    </source>
</evidence>
<evidence type="ECO:0000256" key="3">
    <source>
        <dbReference type="ARBA" id="ARBA00022692"/>
    </source>
</evidence>
<comment type="caution">
    <text evidence="12">The sequence shown here is derived from an EMBL/GenBank/DDBJ whole genome shotgun (WGS) entry which is preliminary data.</text>
</comment>
<evidence type="ECO:0000256" key="2">
    <source>
        <dbReference type="ARBA" id="ARBA00007375"/>
    </source>
</evidence>
<evidence type="ECO:0000256" key="7">
    <source>
        <dbReference type="ARBA" id="ARBA00049458"/>
    </source>
</evidence>
<keyword evidence="13" id="KW-1185">Reference proteome</keyword>
<dbReference type="PANTHER" id="PTHR31885:SF6">
    <property type="entry name" value="GH04784P"/>
    <property type="match status" value="1"/>
</dbReference>
<evidence type="ECO:0000256" key="6">
    <source>
        <dbReference type="ARBA" id="ARBA00035673"/>
    </source>
</evidence>
<keyword evidence="3 10" id="KW-0812">Transmembrane</keyword>
<evidence type="ECO:0000256" key="4">
    <source>
        <dbReference type="ARBA" id="ARBA00022989"/>
    </source>
</evidence>
<evidence type="ECO:0000313" key="12">
    <source>
        <dbReference type="EMBL" id="RUS83635.1"/>
    </source>
</evidence>
<feature type="chain" id="PRO_5018553144" description="lysoplasmalogenase" evidence="11">
    <location>
        <begin position="26"/>
        <end position="294"/>
    </location>
</feature>
<reference evidence="12 13" key="1">
    <citation type="submission" date="2019-01" db="EMBL/GenBank/DDBJ databases">
        <title>A draft genome assembly of the solar-powered sea slug Elysia chlorotica.</title>
        <authorList>
            <person name="Cai H."/>
            <person name="Li Q."/>
            <person name="Fang X."/>
            <person name="Li J."/>
            <person name="Curtis N.E."/>
            <person name="Altenburger A."/>
            <person name="Shibata T."/>
            <person name="Feng M."/>
            <person name="Maeda T."/>
            <person name="Schwartz J.A."/>
            <person name="Shigenobu S."/>
            <person name="Lundholm N."/>
            <person name="Nishiyama T."/>
            <person name="Yang H."/>
            <person name="Hasebe M."/>
            <person name="Li S."/>
            <person name="Pierce S.K."/>
            <person name="Wang J."/>
        </authorList>
    </citation>
    <scope>NUCLEOTIDE SEQUENCE [LARGE SCALE GENOMIC DNA]</scope>
    <source>
        <strain evidence="12">EC2010</strain>
        <tissue evidence="12">Whole organism of an adult</tissue>
    </source>
</reference>
<accession>A0A3S0ZV50</accession>
<feature type="transmembrane region" description="Helical" evidence="10">
    <location>
        <begin position="246"/>
        <end position="264"/>
    </location>
</feature>
<comment type="subcellular location">
    <subcellularLocation>
        <location evidence="1">Membrane</location>
        <topology evidence="1">Multi-pass membrane protein</topology>
    </subcellularLocation>
</comment>
<feature type="transmembrane region" description="Helical" evidence="10">
    <location>
        <begin position="167"/>
        <end position="184"/>
    </location>
</feature>
<dbReference type="EMBL" id="RQTK01000236">
    <property type="protein sequence ID" value="RUS83635.1"/>
    <property type="molecule type" value="Genomic_DNA"/>
</dbReference>
<dbReference type="Pfam" id="PF07947">
    <property type="entry name" value="YhhN"/>
    <property type="match status" value="1"/>
</dbReference>
<dbReference type="STRING" id="188477.A0A3S0ZV50"/>
<comment type="similarity">
    <text evidence="2">Belongs to the TMEM86 family.</text>
</comment>
<feature type="signal peptide" evidence="11">
    <location>
        <begin position="1"/>
        <end position="25"/>
    </location>
</feature>
<comment type="catalytic activity">
    <reaction evidence="7">
        <text>a 1-O-(1Z-alkenyl)-sn-glycero-3-phosphoethanolamine + H2O = a 2,3-saturated aldehyde + sn-glycero-3-phosphoethanolamine</text>
        <dbReference type="Rhea" id="RHEA:16905"/>
        <dbReference type="ChEBI" id="CHEBI:15377"/>
        <dbReference type="ChEBI" id="CHEBI:73359"/>
        <dbReference type="ChEBI" id="CHEBI:77288"/>
        <dbReference type="ChEBI" id="CHEBI:143890"/>
        <dbReference type="EC" id="3.3.2.2"/>
    </reaction>
</comment>
<evidence type="ECO:0000256" key="8">
    <source>
        <dbReference type="ARBA" id="ARBA00049560"/>
    </source>
</evidence>
<name>A0A3S0ZV50_ELYCH</name>
<keyword evidence="5 10" id="KW-0472">Membrane</keyword>
<evidence type="ECO:0000256" key="1">
    <source>
        <dbReference type="ARBA" id="ARBA00004141"/>
    </source>
</evidence>
<comment type="catalytic activity">
    <reaction evidence="8">
        <text>a 1-O-(1Z-alkenyl)-sn-glycero-3-phosphocholine + H2O = a 2,3-saturated aldehyde + sn-glycerol 3-phosphocholine</text>
        <dbReference type="Rhea" id="RHEA:22544"/>
        <dbReference type="ChEBI" id="CHEBI:15377"/>
        <dbReference type="ChEBI" id="CHEBI:16870"/>
        <dbReference type="ChEBI" id="CHEBI:73359"/>
        <dbReference type="ChEBI" id="CHEBI:77287"/>
        <dbReference type="EC" id="3.3.2.2"/>
    </reaction>
</comment>
<feature type="transmembrane region" description="Helical" evidence="10">
    <location>
        <begin position="30"/>
        <end position="50"/>
    </location>
</feature>
<dbReference type="InterPro" id="IPR012506">
    <property type="entry name" value="TMEM86B-like"/>
</dbReference>
<sequence length="294" mass="33041">MLEPALVPFFLLLLVYLVTFKPHLGRAPEAWTSVVLKILPIWYLAFYVVLKSFRQKRKQLYKKDQEPRSNKPCNENHQNGHSVADSSKMSNDALFRKNTKICAGNQQCDSPTTSSSKQDIFYNDESATQKVDPAPEIRPFKTRFIVGLLISSVGDACLVYRHLFKVGILAFGAAQMMYLLALRHRHKKSRLAWVAVPLCITLNAILAPGIDEITLNVMVFGYAACIHSMLFYAMAGFESFPSRKSFSTMIGACFFIASDFLIALNKWVTATPYPEASILTTYYTAQLLLTVGIC</sequence>
<feature type="region of interest" description="Disordered" evidence="9">
    <location>
        <begin position="61"/>
        <end position="86"/>
    </location>
</feature>
<dbReference type="EC" id="3.3.2.2" evidence="6"/>
<protein>
    <recommendedName>
        <fullName evidence="6">lysoplasmalogenase</fullName>
        <ecNumber evidence="6">3.3.2.2</ecNumber>
    </recommendedName>
</protein>
<keyword evidence="4 10" id="KW-1133">Transmembrane helix</keyword>
<proteinExistence type="inferred from homology"/>
<evidence type="ECO:0000256" key="11">
    <source>
        <dbReference type="SAM" id="SignalP"/>
    </source>
</evidence>
<dbReference type="OrthoDB" id="2133758at2759"/>
<feature type="transmembrane region" description="Helical" evidence="10">
    <location>
        <begin position="213"/>
        <end position="234"/>
    </location>
</feature>
<keyword evidence="11" id="KW-0732">Signal</keyword>
<dbReference type="AlphaFoldDB" id="A0A3S0ZV50"/>
<evidence type="ECO:0000256" key="9">
    <source>
        <dbReference type="SAM" id="MobiDB-lite"/>
    </source>
</evidence>
<dbReference type="Proteomes" id="UP000271974">
    <property type="component" value="Unassembled WGS sequence"/>
</dbReference>
<dbReference type="GO" id="GO:0016020">
    <property type="term" value="C:membrane"/>
    <property type="evidence" value="ECO:0007669"/>
    <property type="project" value="UniProtKB-SubCell"/>
</dbReference>